<accession>A0A511N643</accession>
<organism evidence="1 2">
    <name type="scientific">Deinococcus cellulosilyticus (strain DSM 18568 / NBRC 106333 / KACC 11606 / 5516J-15)</name>
    <dbReference type="NCBI Taxonomy" id="1223518"/>
    <lineage>
        <taxon>Bacteria</taxon>
        <taxon>Thermotogati</taxon>
        <taxon>Deinococcota</taxon>
        <taxon>Deinococci</taxon>
        <taxon>Deinococcales</taxon>
        <taxon>Deinococcaceae</taxon>
        <taxon>Deinococcus</taxon>
    </lineage>
</organism>
<comment type="caution">
    <text evidence="1">The sequence shown here is derived from an EMBL/GenBank/DDBJ whole genome shotgun (WGS) entry which is preliminary data.</text>
</comment>
<evidence type="ECO:0000313" key="1">
    <source>
        <dbReference type="EMBL" id="GEM48323.1"/>
    </source>
</evidence>
<gene>
    <name evidence="1" type="ORF">DC3_39580</name>
</gene>
<proteinExistence type="predicted"/>
<name>A0A511N643_DEIC1</name>
<sequence>MVRRRSKWYGSGNEIEVQAAPVETSHPGGTSTAEGCIDQIRGNDLLPLRVQYELGDLIINGYD</sequence>
<dbReference type="AlphaFoldDB" id="A0A511N643"/>
<evidence type="ECO:0000313" key="2">
    <source>
        <dbReference type="Proteomes" id="UP000321306"/>
    </source>
</evidence>
<dbReference type="Proteomes" id="UP000321306">
    <property type="component" value="Unassembled WGS sequence"/>
</dbReference>
<keyword evidence="2" id="KW-1185">Reference proteome</keyword>
<protein>
    <submittedName>
        <fullName evidence="1">Uncharacterized protein</fullName>
    </submittedName>
</protein>
<dbReference type="EMBL" id="BJXB01000020">
    <property type="protein sequence ID" value="GEM48323.1"/>
    <property type="molecule type" value="Genomic_DNA"/>
</dbReference>
<reference evidence="1 2" key="1">
    <citation type="submission" date="2019-07" db="EMBL/GenBank/DDBJ databases">
        <title>Whole genome shotgun sequence of Deinococcus cellulosilyticus NBRC 106333.</title>
        <authorList>
            <person name="Hosoyama A."/>
            <person name="Uohara A."/>
            <person name="Ohji S."/>
            <person name="Ichikawa N."/>
        </authorList>
    </citation>
    <scope>NUCLEOTIDE SEQUENCE [LARGE SCALE GENOMIC DNA]</scope>
    <source>
        <strain evidence="1 2">NBRC 106333</strain>
    </source>
</reference>